<comment type="caution">
    <text evidence="2">The sequence shown here is derived from an EMBL/GenBank/DDBJ whole genome shotgun (WGS) entry which is preliminary data.</text>
</comment>
<keyword evidence="3" id="KW-1185">Reference proteome</keyword>
<name>A0AAD5XV09_9FUNG</name>
<gene>
    <name evidence="2" type="ORF">HK099_005314</name>
</gene>
<proteinExistence type="predicted"/>
<evidence type="ECO:0000313" key="2">
    <source>
        <dbReference type="EMBL" id="KAJ3217843.1"/>
    </source>
</evidence>
<reference evidence="2" key="1">
    <citation type="submission" date="2020-05" db="EMBL/GenBank/DDBJ databases">
        <title>Phylogenomic resolution of chytrid fungi.</title>
        <authorList>
            <person name="Stajich J.E."/>
            <person name="Amses K."/>
            <person name="Simmons R."/>
            <person name="Seto K."/>
            <person name="Myers J."/>
            <person name="Bonds A."/>
            <person name="Quandt C.A."/>
            <person name="Barry K."/>
            <person name="Liu P."/>
            <person name="Grigoriev I."/>
            <person name="Longcore J.E."/>
            <person name="James T.Y."/>
        </authorList>
    </citation>
    <scope>NUCLEOTIDE SEQUENCE</scope>
    <source>
        <strain evidence="2">JEL0476</strain>
    </source>
</reference>
<feature type="chain" id="PRO_5041987134" evidence="1">
    <location>
        <begin position="18"/>
        <end position="134"/>
    </location>
</feature>
<organism evidence="2 3">
    <name type="scientific">Clydaea vesicula</name>
    <dbReference type="NCBI Taxonomy" id="447962"/>
    <lineage>
        <taxon>Eukaryota</taxon>
        <taxon>Fungi</taxon>
        <taxon>Fungi incertae sedis</taxon>
        <taxon>Chytridiomycota</taxon>
        <taxon>Chytridiomycota incertae sedis</taxon>
        <taxon>Chytridiomycetes</taxon>
        <taxon>Lobulomycetales</taxon>
        <taxon>Lobulomycetaceae</taxon>
        <taxon>Clydaea</taxon>
    </lineage>
</organism>
<dbReference type="AlphaFoldDB" id="A0AAD5XV09"/>
<protein>
    <submittedName>
        <fullName evidence="2">Uncharacterized protein</fullName>
    </submittedName>
</protein>
<feature type="signal peptide" evidence="1">
    <location>
        <begin position="1"/>
        <end position="17"/>
    </location>
</feature>
<dbReference type="Proteomes" id="UP001211065">
    <property type="component" value="Unassembled WGS sequence"/>
</dbReference>
<dbReference type="EMBL" id="JADGJW010000407">
    <property type="protein sequence ID" value="KAJ3217843.1"/>
    <property type="molecule type" value="Genomic_DNA"/>
</dbReference>
<evidence type="ECO:0000256" key="1">
    <source>
        <dbReference type="SAM" id="SignalP"/>
    </source>
</evidence>
<keyword evidence="1" id="KW-0732">Signal</keyword>
<accession>A0AAD5XV09</accession>
<sequence length="134" mass="13504">MKFTTLISCSLIALATSQIAITRTDQAGNPQTTTIADNEPTLVIDGPNNSDAVGTGTETFVQESGSATLEVSGNSTALFNSTTTLSSAVTSLETSAILTTSTTAATAAATAKSSAMKSFNIGLGFALALAIYTL</sequence>
<evidence type="ECO:0000313" key="3">
    <source>
        <dbReference type="Proteomes" id="UP001211065"/>
    </source>
</evidence>